<keyword evidence="3" id="KW-1185">Reference proteome</keyword>
<sequence>MRLSFLSLAISFLCPWVAKSESLVVAPVVEAPATQFIRVERDDESTRLQTAVTRFTRGEVEIDLIGAVHIADESYYEKLNTSFKAYPVILFEMIGGENLGKGQAVQKEGEKPAGALGFLGSAFEKMQQALDLKGQKDEIDYSAENFVHADLTIEEFHKLNQEREQSLMSFMLKQAFAKPSGKEPSTAGLLIALLSRNPDKLKLQLVDTLGEGDTQMANIAGENVIIGDRNLKCLAVMQDQIKAGKTKVGIFYGAAHYPDMEKRLIEQGFKQTQQTWLDAWTLPL</sequence>
<evidence type="ECO:0000256" key="1">
    <source>
        <dbReference type="SAM" id="SignalP"/>
    </source>
</evidence>
<evidence type="ECO:0008006" key="4">
    <source>
        <dbReference type="Google" id="ProtNLM"/>
    </source>
</evidence>
<gene>
    <name evidence="2" type="ORF">BSZ32_09120</name>
</gene>
<feature type="signal peptide" evidence="1">
    <location>
        <begin position="1"/>
        <end position="18"/>
    </location>
</feature>
<dbReference type="EMBL" id="MQWA01000001">
    <property type="protein sequence ID" value="PQJ28648.1"/>
    <property type="molecule type" value="Genomic_DNA"/>
</dbReference>
<dbReference type="PANTHER" id="PTHR35757:SF1">
    <property type="entry name" value="THERMOSOME SUBUNIT GAMMA"/>
    <property type="match status" value="1"/>
</dbReference>
<name>A0A2S7U0W0_9BACT</name>
<reference evidence="2 3" key="1">
    <citation type="submission" date="2016-12" db="EMBL/GenBank/DDBJ databases">
        <title>Study of bacterial adaptation to deep sea.</title>
        <authorList>
            <person name="Song J."/>
            <person name="Yoshizawa S."/>
            <person name="Kogure K."/>
        </authorList>
    </citation>
    <scope>NUCLEOTIDE SEQUENCE [LARGE SCALE GENOMIC DNA]</scope>
    <source>
        <strain evidence="2 3">SAORIC-165</strain>
    </source>
</reference>
<comment type="caution">
    <text evidence="2">The sequence shown here is derived from an EMBL/GenBank/DDBJ whole genome shotgun (WGS) entry which is preliminary data.</text>
</comment>
<dbReference type="Proteomes" id="UP000239907">
    <property type="component" value="Unassembled WGS sequence"/>
</dbReference>
<dbReference type="PANTHER" id="PTHR35757">
    <property type="entry name" value="THERMOSOME SUBUNIT GAMMA"/>
    <property type="match status" value="1"/>
</dbReference>
<protein>
    <recommendedName>
        <fullName evidence="4">Haem-binding uptake Tiki superfamily ChaN domain-containing protein</fullName>
    </recommendedName>
</protein>
<dbReference type="AlphaFoldDB" id="A0A2S7U0W0"/>
<dbReference type="OrthoDB" id="185048at2"/>
<organism evidence="2 3">
    <name type="scientific">Rubritalea profundi</name>
    <dbReference type="NCBI Taxonomy" id="1658618"/>
    <lineage>
        <taxon>Bacteria</taxon>
        <taxon>Pseudomonadati</taxon>
        <taxon>Verrucomicrobiota</taxon>
        <taxon>Verrucomicrobiia</taxon>
        <taxon>Verrucomicrobiales</taxon>
        <taxon>Rubritaleaceae</taxon>
        <taxon>Rubritalea</taxon>
    </lineage>
</organism>
<keyword evidence="1" id="KW-0732">Signal</keyword>
<evidence type="ECO:0000313" key="2">
    <source>
        <dbReference type="EMBL" id="PQJ28648.1"/>
    </source>
</evidence>
<feature type="chain" id="PRO_5015695818" description="Haem-binding uptake Tiki superfamily ChaN domain-containing protein" evidence="1">
    <location>
        <begin position="19"/>
        <end position="284"/>
    </location>
</feature>
<accession>A0A2S7U0W0</accession>
<dbReference type="RefSeq" id="WP_105043146.1">
    <property type="nucleotide sequence ID" value="NZ_MQWA01000001.1"/>
</dbReference>
<proteinExistence type="predicted"/>
<evidence type="ECO:0000313" key="3">
    <source>
        <dbReference type="Proteomes" id="UP000239907"/>
    </source>
</evidence>